<dbReference type="RefSeq" id="WP_008154476.1">
    <property type="nucleotide sequence ID" value="NZ_JH976465.1"/>
</dbReference>
<dbReference type="InterPro" id="IPR039426">
    <property type="entry name" value="TonB-dep_rcpt-like"/>
</dbReference>
<evidence type="ECO:0000256" key="1">
    <source>
        <dbReference type="ARBA" id="ARBA00004571"/>
    </source>
</evidence>
<comment type="similarity">
    <text evidence="7">Belongs to the TonB-dependent receptor family.</text>
</comment>
<reference evidence="10 11" key="1">
    <citation type="submission" date="2012-02" db="EMBL/GenBank/DDBJ databases">
        <title>The Genome Sequence of Parabacteroides johnsonii CL02T12C29.</title>
        <authorList>
            <consortium name="The Broad Institute Genome Sequencing Platform"/>
            <person name="Earl A."/>
            <person name="Ward D."/>
            <person name="Feldgarden M."/>
            <person name="Gevers D."/>
            <person name="Zitomersky N.L."/>
            <person name="Coyne M.J."/>
            <person name="Comstock L.E."/>
            <person name="Young S.K."/>
            <person name="Zeng Q."/>
            <person name="Gargeya S."/>
            <person name="Fitzgerald M."/>
            <person name="Haas B."/>
            <person name="Abouelleil A."/>
            <person name="Alvarado L."/>
            <person name="Arachchi H.M."/>
            <person name="Berlin A."/>
            <person name="Chapman S.B."/>
            <person name="Gearin G."/>
            <person name="Goldberg J."/>
            <person name="Griggs A."/>
            <person name="Gujja S."/>
            <person name="Hansen M."/>
            <person name="Heiman D."/>
            <person name="Howarth C."/>
            <person name="Larimer J."/>
            <person name="Lui A."/>
            <person name="MacDonald P.J.P."/>
            <person name="McCowen C."/>
            <person name="Montmayeur A."/>
            <person name="Murphy C."/>
            <person name="Neiman D."/>
            <person name="Pearson M."/>
            <person name="Priest M."/>
            <person name="Roberts A."/>
            <person name="Saif S."/>
            <person name="Shea T."/>
            <person name="Sisk P."/>
            <person name="Stolte C."/>
            <person name="Sykes S."/>
            <person name="Wortman J."/>
            <person name="Nusbaum C."/>
            <person name="Birren B."/>
        </authorList>
    </citation>
    <scope>NUCLEOTIDE SEQUENCE [LARGE SCALE GENOMIC DNA]</scope>
    <source>
        <strain evidence="10 11">CL02T12C29</strain>
    </source>
</reference>
<sequence>MKKLFLSESLPKKDSGRKQICRVMKLTASFLLLCSCFAFAGHANSQNAKVSLNKTKVQLQEILNEIEEQTDYLFISNRDVNLKQKVSVSAKDESVQEVLSEVLKNTGLTFTIEGVNIILTRKEDSLLTTQQQSKNISGKIVDQNDEPIVGANIVEKGTTNGIISNQDGNFSLHVASGATLIVSYIGYRPQEIKVDNRSIYNLVLHEDMETLDEVVVVGYGTAKKRDLTGAVSSIKAEQLQNDQPETIQDMLRSGVAGLAVGLATDTKGNTSLQVRGKNSIKAGTSPLIVLDGVIYPGEITDINPNDIEQVDVLKDASSAAVYGAKAASGVVLITTKKGRGEKPSINFSGTWGLSFKNDVTDVYGADEFATYRRDLLRSINVKAEPHRFTNPNELPSDIGIEEWMGYTGATGDPEREWLQRLAFKDVEMQNYLNGNSVDWESEVFRNVALRQDYSLSASGKKKDISYYTSVNYISNKDNVVGGGYDAVRVRLNLESKVSNFITFGTNTQFANRDESAVPVDWEGYRKNTPFGSIYEEDGKYKLYPSDDNQAQNPFIDAHYTKKKNDITNLNASFYLRLDLPFGFSLQTTYSPRYEFAQEFEHKSSQHPIWSKTNGSAKRHQRKDFYWQWDNLLKWNKIFGKHALDATFLLNWEKMQKWRNTIETKDFDPNDVLGWGKIDAGLTPQVSSDDEYRTGDAMMGRLAYVYDNRYLLTLTLRRDGYSAFGQENPRATFPSVALGWVFSEERFFNCDWMNYGKLRLSWGKNGNRDIGVYSALMDMSTRKYFYIDGNGNYYDVNGFFANRMANSALKWETTTAVNGGVDFSFLNSRIDGSLDVYLTKTNDLLNSRQLPNVIGYQNITSNIGEIRNKGFEVSLRSVNIESKNFTWRTTFNLSYNKNRIKHLYGDMVDIVDENGNVVGQKEADDVNNKLFIGHSLDDIWGLEVIGVWQENEAEEAAKYGVRPGDFKVLDIDGDYKYTQKDHTFQGTKTPKVRWNMRNDFTIFRDFHFSFTLYSALGSKRVYNRAKNTGESMDRQNWYKIPYWTPENPINDYARLNSGQGGASFDVYRNNSFIRLDNISIGYTVPTTIISKFRMEQLKLSATMKNAACWAPHWKDGDPENSTIGANTSRLLYLGLNITF</sequence>
<feature type="signal peptide" evidence="8">
    <location>
        <begin position="1"/>
        <end position="40"/>
    </location>
</feature>
<comment type="subcellular location">
    <subcellularLocation>
        <location evidence="1 7">Cell outer membrane</location>
        <topology evidence="1 7">Multi-pass membrane protein</topology>
    </subcellularLocation>
</comment>
<gene>
    <name evidence="10" type="ORF">HMPREF1077_00461</name>
</gene>
<dbReference type="InterPro" id="IPR012910">
    <property type="entry name" value="Plug_dom"/>
</dbReference>
<dbReference type="InterPro" id="IPR011662">
    <property type="entry name" value="Secretin/TonB_short_N"/>
</dbReference>
<dbReference type="eggNOG" id="COG1629">
    <property type="taxonomic scope" value="Bacteria"/>
</dbReference>
<dbReference type="Gene3D" id="2.170.130.10">
    <property type="entry name" value="TonB-dependent receptor, plug domain"/>
    <property type="match status" value="1"/>
</dbReference>
<evidence type="ECO:0000256" key="6">
    <source>
        <dbReference type="ARBA" id="ARBA00023237"/>
    </source>
</evidence>
<evidence type="ECO:0000259" key="9">
    <source>
        <dbReference type="SMART" id="SM00965"/>
    </source>
</evidence>
<dbReference type="Gene3D" id="2.60.40.1120">
    <property type="entry name" value="Carboxypeptidase-like, regulatory domain"/>
    <property type="match status" value="1"/>
</dbReference>
<dbReference type="SMART" id="SM00965">
    <property type="entry name" value="STN"/>
    <property type="match status" value="1"/>
</dbReference>
<evidence type="ECO:0000256" key="3">
    <source>
        <dbReference type="ARBA" id="ARBA00022452"/>
    </source>
</evidence>
<dbReference type="FunFam" id="2.60.40.1120:FF:000003">
    <property type="entry name" value="Outer membrane protein Omp121"/>
    <property type="match status" value="1"/>
</dbReference>
<name>K5ZF46_9BACT</name>
<evidence type="ECO:0000256" key="4">
    <source>
        <dbReference type="ARBA" id="ARBA00022692"/>
    </source>
</evidence>
<keyword evidence="8" id="KW-0732">Signal</keyword>
<keyword evidence="2 7" id="KW-0813">Transport</keyword>
<feature type="chain" id="PRO_5003887917" evidence="8">
    <location>
        <begin position="41"/>
        <end position="1138"/>
    </location>
</feature>
<accession>K5ZF46</accession>
<dbReference type="Pfam" id="PF13715">
    <property type="entry name" value="CarbopepD_reg_2"/>
    <property type="match status" value="1"/>
</dbReference>
<evidence type="ECO:0000313" key="10">
    <source>
        <dbReference type="EMBL" id="EKN14274.1"/>
    </source>
</evidence>
<dbReference type="GO" id="GO:0009279">
    <property type="term" value="C:cell outer membrane"/>
    <property type="evidence" value="ECO:0007669"/>
    <property type="project" value="UniProtKB-SubCell"/>
</dbReference>
<evidence type="ECO:0000256" key="2">
    <source>
        <dbReference type="ARBA" id="ARBA00022448"/>
    </source>
</evidence>
<dbReference type="InterPro" id="IPR023997">
    <property type="entry name" value="TonB-dep_OMP_SusC/RagA_CS"/>
</dbReference>
<keyword evidence="3 7" id="KW-1134">Transmembrane beta strand</keyword>
<dbReference type="NCBIfam" id="TIGR04056">
    <property type="entry name" value="OMP_RagA_SusC"/>
    <property type="match status" value="1"/>
</dbReference>
<dbReference type="HOGENOM" id="CLU_004317_0_0_10"/>
<dbReference type="Proteomes" id="UP000001218">
    <property type="component" value="Unassembled WGS sequence"/>
</dbReference>
<dbReference type="Pfam" id="PF07715">
    <property type="entry name" value="Plug"/>
    <property type="match status" value="1"/>
</dbReference>
<keyword evidence="6 7" id="KW-0998">Cell outer membrane</keyword>
<keyword evidence="4 7" id="KW-0812">Transmembrane</keyword>
<evidence type="ECO:0000256" key="7">
    <source>
        <dbReference type="PROSITE-ProRule" id="PRU01360"/>
    </source>
</evidence>
<dbReference type="EMBL" id="AGZP01000007">
    <property type="protein sequence ID" value="EKN14274.1"/>
    <property type="molecule type" value="Genomic_DNA"/>
</dbReference>
<dbReference type="SUPFAM" id="SSF49464">
    <property type="entry name" value="Carboxypeptidase regulatory domain-like"/>
    <property type="match status" value="1"/>
</dbReference>
<dbReference type="NCBIfam" id="TIGR04057">
    <property type="entry name" value="SusC_RagA_signa"/>
    <property type="match status" value="1"/>
</dbReference>
<dbReference type="Pfam" id="PF07660">
    <property type="entry name" value="STN"/>
    <property type="match status" value="1"/>
</dbReference>
<protein>
    <submittedName>
        <fullName evidence="10">SusC/RagA family TonB-linked outer membrane protein</fullName>
    </submittedName>
</protein>
<keyword evidence="5 7" id="KW-0472">Membrane</keyword>
<dbReference type="InterPro" id="IPR023996">
    <property type="entry name" value="TonB-dep_OMP_SusC/RagA"/>
</dbReference>
<dbReference type="SUPFAM" id="SSF56935">
    <property type="entry name" value="Porins"/>
    <property type="match status" value="1"/>
</dbReference>
<dbReference type="InterPro" id="IPR036942">
    <property type="entry name" value="Beta-barrel_TonB_sf"/>
</dbReference>
<comment type="caution">
    <text evidence="10">The sequence shown here is derived from an EMBL/GenBank/DDBJ whole genome shotgun (WGS) entry which is preliminary data.</text>
</comment>
<dbReference type="Gene3D" id="2.40.170.20">
    <property type="entry name" value="TonB-dependent receptor, beta-barrel domain"/>
    <property type="match status" value="1"/>
</dbReference>
<feature type="domain" description="Secretin/TonB short N-terminal" evidence="9">
    <location>
        <begin position="72"/>
        <end position="122"/>
    </location>
</feature>
<evidence type="ECO:0000256" key="8">
    <source>
        <dbReference type="SAM" id="SignalP"/>
    </source>
</evidence>
<dbReference type="InterPro" id="IPR037066">
    <property type="entry name" value="Plug_dom_sf"/>
</dbReference>
<dbReference type="AlphaFoldDB" id="K5ZF46"/>
<proteinExistence type="inferred from homology"/>
<organism evidence="10 11">
    <name type="scientific">Parabacteroides johnsonii CL02T12C29</name>
    <dbReference type="NCBI Taxonomy" id="999419"/>
    <lineage>
        <taxon>Bacteria</taxon>
        <taxon>Pseudomonadati</taxon>
        <taxon>Bacteroidota</taxon>
        <taxon>Bacteroidia</taxon>
        <taxon>Bacteroidales</taxon>
        <taxon>Tannerellaceae</taxon>
        <taxon>Parabacteroides</taxon>
    </lineage>
</organism>
<evidence type="ECO:0000256" key="5">
    <source>
        <dbReference type="ARBA" id="ARBA00023136"/>
    </source>
</evidence>
<dbReference type="PROSITE" id="PS52016">
    <property type="entry name" value="TONB_DEPENDENT_REC_3"/>
    <property type="match status" value="1"/>
</dbReference>
<dbReference type="InterPro" id="IPR008969">
    <property type="entry name" value="CarboxyPept-like_regulatory"/>
</dbReference>
<dbReference type="PATRIC" id="fig|999419.3.peg.463"/>
<evidence type="ECO:0000313" key="11">
    <source>
        <dbReference type="Proteomes" id="UP000001218"/>
    </source>
</evidence>